<dbReference type="GO" id="GO:0008097">
    <property type="term" value="F:5S rRNA binding"/>
    <property type="evidence" value="ECO:0007669"/>
    <property type="project" value="TreeGrafter"/>
</dbReference>
<keyword evidence="9" id="KW-1185">Reference proteome</keyword>
<dbReference type="RefSeq" id="WP_040092942.1">
    <property type="nucleotide sequence ID" value="NZ_CM020866.1"/>
</dbReference>
<evidence type="ECO:0000313" key="8">
    <source>
        <dbReference type="EMBL" id="PQM30755.1"/>
    </source>
</evidence>
<dbReference type="STRING" id="2138.SMSRO_v1c05120"/>
<dbReference type="GO" id="GO:0022625">
    <property type="term" value="C:cytosolic large ribosomal subunit"/>
    <property type="evidence" value="ECO:0007669"/>
    <property type="project" value="TreeGrafter"/>
</dbReference>
<dbReference type="GO" id="GO:0006412">
    <property type="term" value="P:translation"/>
    <property type="evidence" value="ECO:0007669"/>
    <property type="project" value="UniProtKB-UniRule"/>
</dbReference>
<dbReference type="InterPro" id="IPR057268">
    <property type="entry name" value="Ribosomal_L18"/>
</dbReference>
<evidence type="ECO:0000256" key="6">
    <source>
        <dbReference type="ARBA" id="ARBA00035197"/>
    </source>
</evidence>
<dbReference type="Gene3D" id="3.30.420.100">
    <property type="match status" value="1"/>
</dbReference>
<dbReference type="GO" id="GO:0003735">
    <property type="term" value="F:structural constituent of ribosome"/>
    <property type="evidence" value="ECO:0007669"/>
    <property type="project" value="InterPro"/>
</dbReference>
<dbReference type="HAMAP" id="MF_01337_B">
    <property type="entry name" value="Ribosomal_uL18_B"/>
    <property type="match status" value="1"/>
</dbReference>
<proteinExistence type="inferred from homology"/>
<dbReference type="OrthoDB" id="9810939at2"/>
<dbReference type="PANTHER" id="PTHR12899">
    <property type="entry name" value="39S RIBOSOMAL PROTEIN L18, MITOCHONDRIAL"/>
    <property type="match status" value="1"/>
</dbReference>
<keyword evidence="5 7" id="KW-0687">Ribonucleoprotein</keyword>
<dbReference type="InterPro" id="IPR005484">
    <property type="entry name" value="Ribosomal_uL18_bac/plant/anim"/>
</dbReference>
<dbReference type="PANTHER" id="PTHR12899:SF3">
    <property type="entry name" value="LARGE RIBOSOMAL SUBUNIT PROTEIN UL18M"/>
    <property type="match status" value="1"/>
</dbReference>
<dbReference type="Proteomes" id="UP000031565">
    <property type="component" value="Unassembled WGS sequence"/>
</dbReference>
<keyword evidence="2 7" id="KW-0699">rRNA-binding</keyword>
<evidence type="ECO:0000313" key="9">
    <source>
        <dbReference type="Proteomes" id="UP000031565"/>
    </source>
</evidence>
<keyword evidence="4 7" id="KW-0689">Ribosomal protein</keyword>
<protein>
    <recommendedName>
        <fullName evidence="6 7">Large ribosomal subunit protein uL18</fullName>
    </recommendedName>
</protein>
<comment type="subunit">
    <text evidence="7">Part of the 50S ribosomal subunit; part of the 5S rRNA/L5/L18/L25 subcomplex. Contacts the 5S and 23S rRNAs.</text>
</comment>
<reference evidence="8 9" key="1">
    <citation type="journal article" date="2015" name="MBio">
        <title>Genome sequence of the Drosophila melanogaster male-killing Spiroplasma strain MSRO endosymbiont.</title>
        <authorList>
            <person name="Paredes J.C."/>
            <person name="Herren J.K."/>
            <person name="Schupfer F."/>
            <person name="Marin R."/>
            <person name="Claverol S."/>
            <person name="Kuo C.H."/>
            <person name="Lemaitre B."/>
            <person name="Beven L."/>
        </authorList>
    </citation>
    <scope>NUCLEOTIDE SEQUENCE [LARGE SCALE GENOMIC DNA]</scope>
    <source>
        <strain evidence="8 9">MSRO</strain>
    </source>
</reference>
<evidence type="ECO:0000256" key="3">
    <source>
        <dbReference type="ARBA" id="ARBA00022884"/>
    </source>
</evidence>
<keyword evidence="3 7" id="KW-0694">RNA-binding</keyword>
<dbReference type="EMBL" id="JTLV02000001">
    <property type="protein sequence ID" value="PQM30755.1"/>
    <property type="molecule type" value="Genomic_DNA"/>
</dbReference>
<dbReference type="FunFam" id="3.30.420.100:FF:000001">
    <property type="entry name" value="50S ribosomal protein L18"/>
    <property type="match status" value="1"/>
</dbReference>
<evidence type="ECO:0000256" key="4">
    <source>
        <dbReference type="ARBA" id="ARBA00022980"/>
    </source>
</evidence>
<name>A0A2P6FBB3_9MOLU</name>
<evidence type="ECO:0000256" key="2">
    <source>
        <dbReference type="ARBA" id="ARBA00022730"/>
    </source>
</evidence>
<dbReference type="AlphaFoldDB" id="A0A2P6FBB3"/>
<dbReference type="SUPFAM" id="SSF53137">
    <property type="entry name" value="Translational machinery components"/>
    <property type="match status" value="1"/>
</dbReference>
<evidence type="ECO:0000256" key="5">
    <source>
        <dbReference type="ARBA" id="ARBA00023274"/>
    </source>
</evidence>
<dbReference type="Pfam" id="PF00861">
    <property type="entry name" value="Ribosomal_L18p"/>
    <property type="match status" value="1"/>
</dbReference>
<comment type="caution">
    <text evidence="8">The sequence shown here is derived from an EMBL/GenBank/DDBJ whole genome shotgun (WGS) entry which is preliminary data.</text>
</comment>
<sequence>MANLQSQSRSAKRKKRHFRVRAKINGTSAIPRLNVFKSNGHFYAQLIDDVKQTTIVVASTLKMADLKTTSNVGAAEKVGTDIAKKALDKKVTTVVFDRGGYLYHGKVKAFAEAARKAGLKF</sequence>
<dbReference type="NCBIfam" id="TIGR00060">
    <property type="entry name" value="L18_bact"/>
    <property type="match status" value="1"/>
</dbReference>
<comment type="function">
    <text evidence="7">This is one of the proteins that bind and probably mediate the attachment of the 5S RNA into the large ribosomal subunit, where it forms part of the central protuberance.</text>
</comment>
<accession>A0A2P6FBB3</accession>
<dbReference type="CDD" id="cd00432">
    <property type="entry name" value="Ribosomal_L18_L5e"/>
    <property type="match status" value="1"/>
</dbReference>
<evidence type="ECO:0000256" key="1">
    <source>
        <dbReference type="ARBA" id="ARBA00007116"/>
    </source>
</evidence>
<evidence type="ECO:0000256" key="7">
    <source>
        <dbReference type="HAMAP-Rule" id="MF_01337"/>
    </source>
</evidence>
<dbReference type="InterPro" id="IPR004389">
    <property type="entry name" value="Ribosomal_uL18_bac-type"/>
</dbReference>
<organism evidence="8 9">
    <name type="scientific">Spiroplasma poulsonii</name>
    <dbReference type="NCBI Taxonomy" id="2138"/>
    <lineage>
        <taxon>Bacteria</taxon>
        <taxon>Bacillati</taxon>
        <taxon>Mycoplasmatota</taxon>
        <taxon>Mollicutes</taxon>
        <taxon>Entomoplasmatales</taxon>
        <taxon>Spiroplasmataceae</taxon>
        <taxon>Spiroplasma</taxon>
    </lineage>
</organism>
<gene>
    <name evidence="7 8" type="primary">rplR</name>
    <name evidence="8" type="ORF">SMSRO_SF005420</name>
</gene>
<comment type="similarity">
    <text evidence="1 7">Belongs to the universal ribosomal protein uL18 family.</text>
</comment>